<proteinExistence type="predicted"/>
<gene>
    <name evidence="7" type="ORF">SAMN06265371_10967</name>
</gene>
<dbReference type="EMBL" id="FZNT01000009">
    <property type="protein sequence ID" value="SNR70439.1"/>
    <property type="molecule type" value="Genomic_DNA"/>
</dbReference>
<keyword evidence="3 6" id="KW-0812">Transmembrane</keyword>
<evidence type="ECO:0000256" key="3">
    <source>
        <dbReference type="ARBA" id="ARBA00022692"/>
    </source>
</evidence>
<dbReference type="Proteomes" id="UP000198384">
    <property type="component" value="Unassembled WGS sequence"/>
</dbReference>
<evidence type="ECO:0000256" key="5">
    <source>
        <dbReference type="ARBA" id="ARBA00023136"/>
    </source>
</evidence>
<keyword evidence="5 6" id="KW-0472">Membrane</keyword>
<evidence type="ECO:0000256" key="1">
    <source>
        <dbReference type="ARBA" id="ARBA00004651"/>
    </source>
</evidence>
<keyword evidence="4 6" id="KW-1133">Transmembrane helix</keyword>
<sequence length="69" mass="7827">MVLIVLTIIVAIISESNILYTGTLIIVLSIVKFLGVSFYFMELRKSHPFWKLSVLIFVVLFAITVIILI</sequence>
<evidence type="ECO:0000256" key="4">
    <source>
        <dbReference type="ARBA" id="ARBA00022989"/>
    </source>
</evidence>
<feature type="transmembrane region" description="Helical" evidence="6">
    <location>
        <begin position="48"/>
        <end position="68"/>
    </location>
</feature>
<evidence type="ECO:0000256" key="6">
    <source>
        <dbReference type="SAM" id="Phobius"/>
    </source>
</evidence>
<dbReference type="InterPro" id="IPR005171">
    <property type="entry name" value="Cyt_c_oxidase_su4_prok"/>
</dbReference>
<evidence type="ECO:0000256" key="2">
    <source>
        <dbReference type="ARBA" id="ARBA00022475"/>
    </source>
</evidence>
<dbReference type="Pfam" id="PF03626">
    <property type="entry name" value="COX4_pro"/>
    <property type="match status" value="1"/>
</dbReference>
<evidence type="ECO:0000313" key="7">
    <source>
        <dbReference type="EMBL" id="SNR70439.1"/>
    </source>
</evidence>
<dbReference type="AlphaFoldDB" id="A0A238YJ59"/>
<reference evidence="7 8" key="1">
    <citation type="submission" date="2017-06" db="EMBL/GenBank/DDBJ databases">
        <authorList>
            <person name="Kim H.J."/>
            <person name="Triplett B.A."/>
        </authorList>
    </citation>
    <scope>NUCLEOTIDE SEQUENCE [LARGE SCALE GENOMIC DNA]</scope>
    <source>
        <strain evidence="7 8">DSM 29150</strain>
    </source>
</reference>
<comment type="subcellular location">
    <subcellularLocation>
        <location evidence="1">Cell membrane</location>
        <topology evidence="1">Multi-pass membrane protein</topology>
    </subcellularLocation>
</comment>
<dbReference type="GO" id="GO:0005886">
    <property type="term" value="C:plasma membrane"/>
    <property type="evidence" value="ECO:0007669"/>
    <property type="project" value="UniProtKB-SubCell"/>
</dbReference>
<accession>A0A238YJ59</accession>
<evidence type="ECO:0000313" key="8">
    <source>
        <dbReference type="Proteomes" id="UP000198384"/>
    </source>
</evidence>
<keyword evidence="8" id="KW-1185">Reference proteome</keyword>
<name>A0A238YJ59_9FLAO</name>
<keyword evidence="2" id="KW-1003">Cell membrane</keyword>
<protein>
    <submittedName>
        <fullName evidence="7">Cytochrome C oxidase subunit IV</fullName>
    </submittedName>
</protein>
<organism evidence="7 8">
    <name type="scientific">Lutibacter agarilyticus</name>
    <dbReference type="NCBI Taxonomy" id="1109740"/>
    <lineage>
        <taxon>Bacteria</taxon>
        <taxon>Pseudomonadati</taxon>
        <taxon>Bacteroidota</taxon>
        <taxon>Flavobacteriia</taxon>
        <taxon>Flavobacteriales</taxon>
        <taxon>Flavobacteriaceae</taxon>
        <taxon>Lutibacter</taxon>
    </lineage>
</organism>